<evidence type="ECO:0000313" key="2">
    <source>
        <dbReference type="Proteomes" id="UP001055072"/>
    </source>
</evidence>
<accession>A0ACB8UGW2</accession>
<comment type="caution">
    <text evidence="1">The sequence shown here is derived from an EMBL/GenBank/DDBJ whole genome shotgun (WGS) entry which is preliminary data.</text>
</comment>
<name>A0ACB8UGW2_9APHY</name>
<sequence>MEWWSVFFKVRKTVFFFISIASLLWAVVFSVYIAHLWNHLLWSQRGMVLGIIVANAFTAVMVYLMYEVLRAVVVFRIWLDFSRVVFLLLLHIAAALVFTIFGSNFSCATFKTKADCKHVDLAFVVGSWVMAGLLFGYISYLLTMLLVPQPGPKITPNSLLDSPLDRPFSISSLGSMSSTTRLIRDDSMYSYSRYITSPNPSRPASYHSSAPYIPVRRGPPSIYTGGTYGAMGTPGGPPPFRTPTSRSVSVTPPTPKASHLSTRTPPSLQTGEALSRSSSRSTTRPLPTSPAFNNPFTNPVSRNSTPHTSWSQVSSFDSPISPLTHSRANSHLDYWPPLLAPLATSTASARTSATLSPSLANMVPTWSPYEHRWIYSFSPPPTRPPSARTSMVTTGTTIRTHTSSPPQSIHSFSGSISNLVPESLQPSYTPSTPNPVHVRAESDPGQIPLYRSASLLVVPRTTYPTSTSSTAYGPVDTDTPLPNPFPLISDKPEVRRFGSVPNGRFYVSGQGSTYPNANDPSVHIATGSEGGGVRNAAHLAGALGRTPPRAEVADPEQWKALVFSAATGRTVV</sequence>
<evidence type="ECO:0000313" key="1">
    <source>
        <dbReference type="EMBL" id="KAI0093530.1"/>
    </source>
</evidence>
<reference evidence="1" key="1">
    <citation type="journal article" date="2021" name="Environ. Microbiol.">
        <title>Gene family expansions and transcriptome signatures uncover fungal adaptations to wood decay.</title>
        <authorList>
            <person name="Hage H."/>
            <person name="Miyauchi S."/>
            <person name="Viragh M."/>
            <person name="Drula E."/>
            <person name="Min B."/>
            <person name="Chaduli D."/>
            <person name="Navarro D."/>
            <person name="Favel A."/>
            <person name="Norest M."/>
            <person name="Lesage-Meessen L."/>
            <person name="Balint B."/>
            <person name="Merenyi Z."/>
            <person name="de Eugenio L."/>
            <person name="Morin E."/>
            <person name="Martinez A.T."/>
            <person name="Baldrian P."/>
            <person name="Stursova M."/>
            <person name="Martinez M.J."/>
            <person name="Novotny C."/>
            <person name="Magnuson J.K."/>
            <person name="Spatafora J.W."/>
            <person name="Maurice S."/>
            <person name="Pangilinan J."/>
            <person name="Andreopoulos W."/>
            <person name="LaButti K."/>
            <person name="Hundley H."/>
            <person name="Na H."/>
            <person name="Kuo A."/>
            <person name="Barry K."/>
            <person name="Lipzen A."/>
            <person name="Henrissat B."/>
            <person name="Riley R."/>
            <person name="Ahrendt S."/>
            <person name="Nagy L.G."/>
            <person name="Grigoriev I.V."/>
            <person name="Martin F."/>
            <person name="Rosso M.N."/>
        </authorList>
    </citation>
    <scope>NUCLEOTIDE SEQUENCE</scope>
    <source>
        <strain evidence="1">CBS 384.51</strain>
    </source>
</reference>
<organism evidence="1 2">
    <name type="scientific">Irpex rosettiformis</name>
    <dbReference type="NCBI Taxonomy" id="378272"/>
    <lineage>
        <taxon>Eukaryota</taxon>
        <taxon>Fungi</taxon>
        <taxon>Dikarya</taxon>
        <taxon>Basidiomycota</taxon>
        <taxon>Agaricomycotina</taxon>
        <taxon>Agaricomycetes</taxon>
        <taxon>Polyporales</taxon>
        <taxon>Irpicaceae</taxon>
        <taxon>Irpex</taxon>
    </lineage>
</organism>
<dbReference type="Proteomes" id="UP001055072">
    <property type="component" value="Unassembled WGS sequence"/>
</dbReference>
<protein>
    <submittedName>
        <fullName evidence="1">Uncharacterized protein</fullName>
    </submittedName>
</protein>
<gene>
    <name evidence="1" type="ORF">BDY19DRAFT_902312</name>
</gene>
<proteinExistence type="predicted"/>
<dbReference type="EMBL" id="MU274901">
    <property type="protein sequence ID" value="KAI0093530.1"/>
    <property type="molecule type" value="Genomic_DNA"/>
</dbReference>
<keyword evidence="2" id="KW-1185">Reference proteome</keyword>